<accession>A0A0D0CCY3</accession>
<gene>
    <name evidence="2" type="ORF">GYMLUDRAFT_62321</name>
</gene>
<evidence type="ECO:0000313" key="2">
    <source>
        <dbReference type="EMBL" id="KIK55907.1"/>
    </source>
</evidence>
<dbReference type="EMBL" id="KN834802">
    <property type="protein sequence ID" value="KIK55907.1"/>
    <property type="molecule type" value="Genomic_DNA"/>
</dbReference>
<evidence type="ECO:0000313" key="3">
    <source>
        <dbReference type="Proteomes" id="UP000053593"/>
    </source>
</evidence>
<dbReference type="AlphaFoldDB" id="A0A0D0CCY3"/>
<dbReference type="Proteomes" id="UP000053593">
    <property type="component" value="Unassembled WGS sequence"/>
</dbReference>
<protein>
    <submittedName>
        <fullName evidence="2">Uncharacterized protein</fullName>
    </submittedName>
</protein>
<organism evidence="2 3">
    <name type="scientific">Collybiopsis luxurians FD-317 M1</name>
    <dbReference type="NCBI Taxonomy" id="944289"/>
    <lineage>
        <taxon>Eukaryota</taxon>
        <taxon>Fungi</taxon>
        <taxon>Dikarya</taxon>
        <taxon>Basidiomycota</taxon>
        <taxon>Agaricomycotina</taxon>
        <taxon>Agaricomycetes</taxon>
        <taxon>Agaricomycetidae</taxon>
        <taxon>Agaricales</taxon>
        <taxon>Marasmiineae</taxon>
        <taxon>Omphalotaceae</taxon>
        <taxon>Collybiopsis</taxon>
        <taxon>Collybiopsis luxurians</taxon>
    </lineage>
</organism>
<evidence type="ECO:0000256" key="1">
    <source>
        <dbReference type="SAM" id="MobiDB-lite"/>
    </source>
</evidence>
<reference evidence="2 3" key="1">
    <citation type="submission" date="2014-04" db="EMBL/GenBank/DDBJ databases">
        <title>Evolutionary Origins and Diversification of the Mycorrhizal Mutualists.</title>
        <authorList>
            <consortium name="DOE Joint Genome Institute"/>
            <consortium name="Mycorrhizal Genomics Consortium"/>
            <person name="Kohler A."/>
            <person name="Kuo A."/>
            <person name="Nagy L.G."/>
            <person name="Floudas D."/>
            <person name="Copeland A."/>
            <person name="Barry K.W."/>
            <person name="Cichocki N."/>
            <person name="Veneault-Fourrey C."/>
            <person name="LaButti K."/>
            <person name="Lindquist E.A."/>
            <person name="Lipzen A."/>
            <person name="Lundell T."/>
            <person name="Morin E."/>
            <person name="Murat C."/>
            <person name="Riley R."/>
            <person name="Ohm R."/>
            <person name="Sun H."/>
            <person name="Tunlid A."/>
            <person name="Henrissat B."/>
            <person name="Grigoriev I.V."/>
            <person name="Hibbett D.S."/>
            <person name="Martin F."/>
        </authorList>
    </citation>
    <scope>NUCLEOTIDE SEQUENCE [LARGE SCALE GENOMIC DNA]</scope>
    <source>
        <strain evidence="2 3">FD-317 M1</strain>
    </source>
</reference>
<sequence length="136" mass="14269">MSLMLDICTYLDGIFNRLHSVIETAKCSVSKVVVFDPQMEDPATFASQYVLAPLTTAWSVGQTHPLVSPTLGSNSSSPIVIEDDDVSVAGPISSTNSDSDIAPSSPEYVPHSPTASEIAALSDANSTTAMYGSDLD</sequence>
<dbReference type="HOGENOM" id="CLU_1875677_0_0_1"/>
<feature type="region of interest" description="Disordered" evidence="1">
    <location>
        <begin position="87"/>
        <end position="136"/>
    </location>
</feature>
<name>A0A0D0CCY3_9AGAR</name>
<proteinExistence type="predicted"/>
<keyword evidence="3" id="KW-1185">Reference proteome</keyword>